<evidence type="ECO:0000256" key="9">
    <source>
        <dbReference type="SAM" id="MobiDB-lite"/>
    </source>
</evidence>
<feature type="transmembrane region" description="Helical" evidence="10">
    <location>
        <begin position="339"/>
        <end position="359"/>
    </location>
</feature>
<dbReference type="EMBL" id="JAPXFL010000009">
    <property type="protein sequence ID" value="KAK9502079.1"/>
    <property type="molecule type" value="Genomic_DNA"/>
</dbReference>
<comment type="subcellular location">
    <subcellularLocation>
        <location evidence="1">Cell membrane</location>
        <topology evidence="1">Multi-pass membrane protein</topology>
    </subcellularLocation>
</comment>
<keyword evidence="8" id="KW-0813">Transport</keyword>
<dbReference type="GO" id="GO:0051119">
    <property type="term" value="F:sugar transmembrane transporter activity"/>
    <property type="evidence" value="ECO:0007669"/>
    <property type="project" value="InterPro"/>
</dbReference>
<dbReference type="InterPro" id="IPR020846">
    <property type="entry name" value="MFS_dom"/>
</dbReference>
<dbReference type="PROSITE" id="PS00217">
    <property type="entry name" value="SUGAR_TRANSPORT_2"/>
    <property type="match status" value="1"/>
</dbReference>
<evidence type="ECO:0000313" key="13">
    <source>
        <dbReference type="Proteomes" id="UP001461498"/>
    </source>
</evidence>
<dbReference type="InterPro" id="IPR003663">
    <property type="entry name" value="Sugar/inositol_transpt"/>
</dbReference>
<keyword evidence="6" id="KW-0325">Glycoprotein</keyword>
<feature type="transmembrane region" description="Helical" evidence="10">
    <location>
        <begin position="310"/>
        <end position="332"/>
    </location>
</feature>
<comment type="similarity">
    <text evidence="7">Belongs to the major facilitator superfamily. Sugar transporter (TC 2.A.1.1) family. Trehalose transporter subfamily.</text>
</comment>
<dbReference type="PANTHER" id="PTHR48021:SF1">
    <property type="entry name" value="GH07001P-RELATED"/>
    <property type="match status" value="1"/>
</dbReference>
<feature type="transmembrane region" description="Helical" evidence="10">
    <location>
        <begin position="371"/>
        <end position="397"/>
    </location>
</feature>
<dbReference type="InterPro" id="IPR005829">
    <property type="entry name" value="Sugar_transporter_CS"/>
</dbReference>
<keyword evidence="4 10" id="KW-1133">Transmembrane helix</keyword>
<organism evidence="12 13">
    <name type="scientific">Rhynocoris fuscipes</name>
    <dbReference type="NCBI Taxonomy" id="488301"/>
    <lineage>
        <taxon>Eukaryota</taxon>
        <taxon>Metazoa</taxon>
        <taxon>Ecdysozoa</taxon>
        <taxon>Arthropoda</taxon>
        <taxon>Hexapoda</taxon>
        <taxon>Insecta</taxon>
        <taxon>Pterygota</taxon>
        <taxon>Neoptera</taxon>
        <taxon>Paraneoptera</taxon>
        <taxon>Hemiptera</taxon>
        <taxon>Heteroptera</taxon>
        <taxon>Panheteroptera</taxon>
        <taxon>Cimicomorpha</taxon>
        <taxon>Reduviidae</taxon>
        <taxon>Harpactorinae</taxon>
        <taxon>Harpactorini</taxon>
        <taxon>Rhynocoris</taxon>
    </lineage>
</organism>
<keyword evidence="5 10" id="KW-0472">Membrane</keyword>
<protein>
    <recommendedName>
        <fullName evidence="11">Major facilitator superfamily (MFS) profile domain-containing protein</fullName>
    </recommendedName>
</protein>
<dbReference type="AlphaFoldDB" id="A0AAW1CWN0"/>
<feature type="transmembrane region" description="Helical" evidence="10">
    <location>
        <begin position="166"/>
        <end position="187"/>
    </location>
</feature>
<evidence type="ECO:0000259" key="11">
    <source>
        <dbReference type="PROSITE" id="PS50850"/>
    </source>
</evidence>
<evidence type="ECO:0000256" key="7">
    <source>
        <dbReference type="ARBA" id="ARBA00024348"/>
    </source>
</evidence>
<keyword evidence="13" id="KW-1185">Reference proteome</keyword>
<sequence>MIEEANSKMEKEGPEASMLPSGKPPPQTSEGAKTPQYLITLAATMAAFAGGNVIGWSAPALPYLEAPDSPLPVTSHESSWIGSLLAIGAFIGALPAGPVADYFGRKITVISLAAPILISWIMIYFASSVYIIYIARLIGGFGIGAICTTVPMYVSEIAEASIRGTLCSAFQLMLVCGILYTYILGAIVSYNLLPIVCGIIPLIFIAAFFKAPETPAYLLKKDQRQRAENALVTLRGTQYNVFKELHALENDLNQDTGSKPSFVKAAMKRASLLALVICLGLMLFQQLSGINIVIFYTGNIFKDAGSTLDPALATIFVGLAQVVSTVVSGILIDKAGRKILLQVSASIMCICLLVLGWYFHIKEKGGDTASISLLPLLSVVLYILVFAIGFGPIPWMMTGEILPSEIKGVATGIAVALNWCLAFTVTKSFSTLIETMGAAKTYWLFGFICLIGFLFSTFVVIETKGKSLAEIQNELSGKKSDEQRRNQMI</sequence>
<evidence type="ECO:0000256" key="8">
    <source>
        <dbReference type="RuleBase" id="RU003346"/>
    </source>
</evidence>
<feature type="transmembrane region" description="Helical" evidence="10">
    <location>
        <begin position="78"/>
        <end position="100"/>
    </location>
</feature>
<dbReference type="Gene3D" id="1.20.1250.20">
    <property type="entry name" value="MFS general substrate transporter like domains"/>
    <property type="match status" value="2"/>
</dbReference>
<dbReference type="InterPro" id="IPR044775">
    <property type="entry name" value="MFS_ERD6/Tret1-like"/>
</dbReference>
<dbReference type="SUPFAM" id="SSF103473">
    <property type="entry name" value="MFS general substrate transporter"/>
    <property type="match status" value="1"/>
</dbReference>
<proteinExistence type="inferred from homology"/>
<dbReference type="InterPro" id="IPR036259">
    <property type="entry name" value="MFS_trans_sf"/>
</dbReference>
<feature type="compositionally biased region" description="Basic and acidic residues" evidence="9">
    <location>
        <begin position="1"/>
        <end position="14"/>
    </location>
</feature>
<feature type="transmembrane region" description="Helical" evidence="10">
    <location>
        <begin position="409"/>
        <end position="430"/>
    </location>
</feature>
<name>A0AAW1CWN0_9HEMI</name>
<feature type="domain" description="Major facilitator superfamily (MFS) profile" evidence="11">
    <location>
        <begin position="39"/>
        <end position="464"/>
    </location>
</feature>
<keyword evidence="2" id="KW-1003">Cell membrane</keyword>
<dbReference type="CDD" id="cd17358">
    <property type="entry name" value="MFS_GLUT6_8_Class3_like"/>
    <property type="match status" value="1"/>
</dbReference>
<dbReference type="PROSITE" id="PS50850">
    <property type="entry name" value="MFS"/>
    <property type="match status" value="1"/>
</dbReference>
<gene>
    <name evidence="12" type="ORF">O3M35_012682</name>
</gene>
<evidence type="ECO:0000256" key="2">
    <source>
        <dbReference type="ARBA" id="ARBA00022475"/>
    </source>
</evidence>
<feature type="transmembrane region" description="Helical" evidence="10">
    <location>
        <begin position="131"/>
        <end position="154"/>
    </location>
</feature>
<reference evidence="12 13" key="1">
    <citation type="submission" date="2022-12" db="EMBL/GenBank/DDBJ databases">
        <title>Chromosome-level genome assembly of true bugs.</title>
        <authorList>
            <person name="Ma L."/>
            <person name="Li H."/>
        </authorList>
    </citation>
    <scope>NUCLEOTIDE SEQUENCE [LARGE SCALE GENOMIC DNA]</scope>
    <source>
        <strain evidence="12">Lab_2022b</strain>
    </source>
</reference>
<evidence type="ECO:0000256" key="5">
    <source>
        <dbReference type="ARBA" id="ARBA00023136"/>
    </source>
</evidence>
<feature type="transmembrane region" description="Helical" evidence="10">
    <location>
        <begin position="107"/>
        <end position="125"/>
    </location>
</feature>
<dbReference type="PROSITE" id="PS00216">
    <property type="entry name" value="SUGAR_TRANSPORT_1"/>
    <property type="match status" value="2"/>
</dbReference>
<evidence type="ECO:0000256" key="3">
    <source>
        <dbReference type="ARBA" id="ARBA00022692"/>
    </source>
</evidence>
<keyword evidence="3 10" id="KW-0812">Transmembrane</keyword>
<dbReference type="NCBIfam" id="TIGR00879">
    <property type="entry name" value="SP"/>
    <property type="match status" value="1"/>
</dbReference>
<feature type="transmembrane region" description="Helical" evidence="10">
    <location>
        <begin position="442"/>
        <end position="461"/>
    </location>
</feature>
<feature type="transmembrane region" description="Helical" evidence="10">
    <location>
        <begin position="37"/>
        <end position="58"/>
    </location>
</feature>
<dbReference type="FunFam" id="1.20.1250.20:FF:000055">
    <property type="entry name" value="Facilitated trehalose transporter Tret1-2 homolog"/>
    <property type="match status" value="1"/>
</dbReference>
<dbReference type="Proteomes" id="UP001461498">
    <property type="component" value="Unassembled WGS sequence"/>
</dbReference>
<dbReference type="InterPro" id="IPR005828">
    <property type="entry name" value="MFS_sugar_transport-like"/>
</dbReference>
<comment type="caution">
    <text evidence="12">The sequence shown here is derived from an EMBL/GenBank/DDBJ whole genome shotgun (WGS) entry which is preliminary data.</text>
</comment>
<dbReference type="GO" id="GO:0005886">
    <property type="term" value="C:plasma membrane"/>
    <property type="evidence" value="ECO:0007669"/>
    <property type="project" value="UniProtKB-SubCell"/>
</dbReference>
<dbReference type="PRINTS" id="PR00171">
    <property type="entry name" value="SUGRTRNSPORT"/>
</dbReference>
<feature type="transmembrane region" description="Helical" evidence="10">
    <location>
        <begin position="272"/>
        <end position="298"/>
    </location>
</feature>
<evidence type="ECO:0000256" key="6">
    <source>
        <dbReference type="ARBA" id="ARBA00023180"/>
    </source>
</evidence>
<evidence type="ECO:0000256" key="4">
    <source>
        <dbReference type="ARBA" id="ARBA00022989"/>
    </source>
</evidence>
<evidence type="ECO:0000313" key="12">
    <source>
        <dbReference type="EMBL" id="KAK9502079.1"/>
    </source>
</evidence>
<feature type="transmembrane region" description="Helical" evidence="10">
    <location>
        <begin position="193"/>
        <end position="211"/>
    </location>
</feature>
<accession>A0AAW1CWN0</accession>
<evidence type="ECO:0000256" key="1">
    <source>
        <dbReference type="ARBA" id="ARBA00004651"/>
    </source>
</evidence>
<feature type="region of interest" description="Disordered" evidence="9">
    <location>
        <begin position="1"/>
        <end position="31"/>
    </location>
</feature>
<evidence type="ECO:0000256" key="10">
    <source>
        <dbReference type="SAM" id="Phobius"/>
    </source>
</evidence>
<dbReference type="InterPro" id="IPR050549">
    <property type="entry name" value="MFS_Trehalose_Transporter"/>
</dbReference>
<dbReference type="PANTHER" id="PTHR48021">
    <property type="match status" value="1"/>
</dbReference>
<dbReference type="Pfam" id="PF00083">
    <property type="entry name" value="Sugar_tr"/>
    <property type="match status" value="1"/>
</dbReference>